<keyword evidence="2" id="KW-1185">Reference proteome</keyword>
<reference evidence="1 2" key="1">
    <citation type="submission" date="2020-09" db="EMBL/GenBank/DDBJ databases">
        <title>TT11 complete genome.</title>
        <authorList>
            <person name="Wu Z."/>
        </authorList>
    </citation>
    <scope>NUCLEOTIDE SEQUENCE [LARGE SCALE GENOMIC DNA]</scope>
    <source>
        <strain evidence="1 2">TT11</strain>
    </source>
</reference>
<comment type="caution">
    <text evidence="1">The sequence shown here is derived from an EMBL/GenBank/DDBJ whole genome shotgun (WGS) entry which is preliminary data.</text>
</comment>
<evidence type="ECO:0000313" key="2">
    <source>
        <dbReference type="Proteomes" id="UP000600588"/>
    </source>
</evidence>
<accession>A0A8J6U7V9</accession>
<organism evidence="1 2">
    <name type="scientific">Aestuariibaculum sediminum</name>
    <dbReference type="NCBI Taxonomy" id="2770637"/>
    <lineage>
        <taxon>Bacteria</taxon>
        <taxon>Pseudomonadati</taxon>
        <taxon>Bacteroidota</taxon>
        <taxon>Flavobacteriia</taxon>
        <taxon>Flavobacteriales</taxon>
        <taxon>Flavobacteriaceae</taxon>
    </lineage>
</organism>
<dbReference type="EMBL" id="JACVXB010000004">
    <property type="protein sequence ID" value="MBD0832530.1"/>
    <property type="molecule type" value="Genomic_DNA"/>
</dbReference>
<dbReference type="Proteomes" id="UP000600588">
    <property type="component" value="Unassembled WGS sequence"/>
</dbReference>
<dbReference type="AlphaFoldDB" id="A0A8J6U7V9"/>
<dbReference type="RefSeq" id="WP_188230322.1">
    <property type="nucleotide sequence ID" value="NZ_JACVXB010000004.1"/>
</dbReference>
<name>A0A8J6U7V9_9FLAO</name>
<evidence type="ECO:0008006" key="3">
    <source>
        <dbReference type="Google" id="ProtNLM"/>
    </source>
</evidence>
<proteinExistence type="predicted"/>
<protein>
    <recommendedName>
        <fullName evidence="3">Lipocalin-like domain-containing protein</fullName>
    </recommendedName>
</protein>
<gene>
    <name evidence="1" type="ORF">ICJ83_10335</name>
</gene>
<sequence length="112" mass="12996">MSIFYISEGISQEIGPVIIGEWKLDYNSTYSRMSEESRTNFLKLPSLQQEKIRKLYEGRTFSFNSSGDYRQVLSDGKMFEGNWFINNQGVLEIKKDSAILMSYKIELESNSI</sequence>
<evidence type="ECO:0000313" key="1">
    <source>
        <dbReference type="EMBL" id="MBD0832530.1"/>
    </source>
</evidence>